<feature type="compositionally biased region" description="Basic and acidic residues" evidence="4">
    <location>
        <begin position="550"/>
        <end position="566"/>
    </location>
</feature>
<keyword evidence="3" id="KW-0472">Membrane</keyword>
<feature type="domain" description="Ankyrin repeat" evidence="5">
    <location>
        <begin position="299"/>
        <end position="460"/>
    </location>
</feature>
<dbReference type="EMBL" id="JBJKFK010000778">
    <property type="protein sequence ID" value="KAL3315314.1"/>
    <property type="molecule type" value="Genomic_DNA"/>
</dbReference>
<keyword evidence="2" id="KW-0677">Repeat</keyword>
<evidence type="ECO:0000313" key="7">
    <source>
        <dbReference type="Proteomes" id="UP001626550"/>
    </source>
</evidence>
<dbReference type="Proteomes" id="UP001626550">
    <property type="component" value="Unassembled WGS sequence"/>
</dbReference>
<evidence type="ECO:0000259" key="5">
    <source>
        <dbReference type="Pfam" id="PF11904"/>
    </source>
</evidence>
<dbReference type="GO" id="GO:0012505">
    <property type="term" value="C:endomembrane system"/>
    <property type="evidence" value="ECO:0007669"/>
    <property type="project" value="UniProtKB-SubCell"/>
</dbReference>
<sequence length="579" mass="65480">MKDKEIVQSLPLHYHVWKDDNAKLEELLSEGKHYLEAKDPYGRTPLMLAIKLNREACAISLITFGAQVFDVYRRHWSLEQETVSSANVNLLRSVLSKYNAQNKADFFALARKTMSNLAQGADFYFEMKFDFSTWLPTVAAIHPSELCRFWKRGSSLRVDTNLVSFVGSSPSIHGTMSYIFSNNEKGELFLYEINHSTRAIYAHRMADLKANGPSSASGGDSDDKEMLQNLVSKTLSLPNFTTFVANKHLEYSRSSNGAFPWSSIKSEQVNKRMCSVYHAKDVQVTTMKRSEHLELDASTHQDPFNPNNISLEQYFAANKDVNPSSLDIGRAKSIVMKVKTFKTNLWMREDLDEDFRNKVHSVVALMSDLKSIFKRLKYFLDSDLPKGFPVKIELPFFEVLYGSVTCGNFNGEDAAARGVTSSPMEKRDSGESTKSLLSSSDSGLLKCTIDESMFAIPQNYILKNEDLISHYGTPLERELDIENAMMLLLEEFGRADSLVNRQFSLTNHRVDQKECAQINDEDDAMIQDAIAASLDSAKRGSGQMPDGLSEEDRKKVMDSRERQEQEELARALELSKILK</sequence>
<evidence type="ECO:0000256" key="3">
    <source>
        <dbReference type="ARBA" id="ARBA00023136"/>
    </source>
</evidence>
<feature type="region of interest" description="Disordered" evidence="4">
    <location>
        <begin position="535"/>
        <end position="566"/>
    </location>
</feature>
<evidence type="ECO:0000256" key="4">
    <source>
        <dbReference type="SAM" id="MobiDB-lite"/>
    </source>
</evidence>
<dbReference type="Pfam" id="PF11904">
    <property type="entry name" value="ANKRD13_C"/>
    <property type="match status" value="2"/>
</dbReference>
<dbReference type="AlphaFoldDB" id="A0ABD2Q6W9"/>
<reference evidence="6 7" key="1">
    <citation type="submission" date="2024-11" db="EMBL/GenBank/DDBJ databases">
        <title>Adaptive evolution of stress response genes in parasites aligns with host niche diversity.</title>
        <authorList>
            <person name="Hahn C."/>
            <person name="Resl P."/>
        </authorList>
    </citation>
    <scope>NUCLEOTIDE SEQUENCE [LARGE SCALE GENOMIC DNA]</scope>
    <source>
        <strain evidence="6">EGGRZ-B1_66</strain>
        <tissue evidence="6">Body</tissue>
    </source>
</reference>
<organism evidence="6 7">
    <name type="scientific">Cichlidogyrus casuarinus</name>
    <dbReference type="NCBI Taxonomy" id="1844966"/>
    <lineage>
        <taxon>Eukaryota</taxon>
        <taxon>Metazoa</taxon>
        <taxon>Spiralia</taxon>
        <taxon>Lophotrochozoa</taxon>
        <taxon>Platyhelminthes</taxon>
        <taxon>Monogenea</taxon>
        <taxon>Monopisthocotylea</taxon>
        <taxon>Dactylogyridea</taxon>
        <taxon>Ancyrocephalidae</taxon>
        <taxon>Cichlidogyrus</taxon>
    </lineage>
</organism>
<feature type="domain" description="Ankyrin repeat" evidence="5">
    <location>
        <begin position="157"/>
        <end position="292"/>
    </location>
</feature>
<proteinExistence type="predicted"/>
<evidence type="ECO:0000256" key="2">
    <source>
        <dbReference type="ARBA" id="ARBA00022737"/>
    </source>
</evidence>
<comment type="subcellular location">
    <subcellularLocation>
        <location evidence="1">Endomembrane system</location>
    </subcellularLocation>
</comment>
<dbReference type="InterPro" id="IPR021832">
    <property type="entry name" value="ANKRD13"/>
</dbReference>
<name>A0ABD2Q6W9_9PLAT</name>
<evidence type="ECO:0000256" key="1">
    <source>
        <dbReference type="ARBA" id="ARBA00004308"/>
    </source>
</evidence>
<dbReference type="PANTHER" id="PTHR12447:SF31">
    <property type="entry name" value="LD31969P"/>
    <property type="match status" value="1"/>
</dbReference>
<protein>
    <recommendedName>
        <fullName evidence="5">Ankyrin repeat domain-containing protein</fullName>
    </recommendedName>
</protein>
<dbReference type="InterPro" id="IPR036770">
    <property type="entry name" value="Ankyrin_rpt-contain_sf"/>
</dbReference>
<accession>A0ABD2Q6W9</accession>
<dbReference type="InterPro" id="IPR055285">
    <property type="entry name" value="ANKRD13_C"/>
</dbReference>
<dbReference type="PANTHER" id="PTHR12447">
    <property type="entry name" value="ANKYRIN REPEAT DOMAIN-CONTAINING PROTEIN 13"/>
    <property type="match status" value="1"/>
</dbReference>
<dbReference type="Gene3D" id="1.25.40.20">
    <property type="entry name" value="Ankyrin repeat-containing domain"/>
    <property type="match status" value="1"/>
</dbReference>
<gene>
    <name evidence="6" type="ORF">Ciccas_006057</name>
</gene>
<evidence type="ECO:0000313" key="6">
    <source>
        <dbReference type="EMBL" id="KAL3315314.1"/>
    </source>
</evidence>
<comment type="caution">
    <text evidence="6">The sequence shown here is derived from an EMBL/GenBank/DDBJ whole genome shotgun (WGS) entry which is preliminary data.</text>
</comment>
<keyword evidence="7" id="KW-1185">Reference proteome</keyword>
<feature type="region of interest" description="Disordered" evidence="4">
    <location>
        <begin position="417"/>
        <end position="439"/>
    </location>
</feature>
<dbReference type="SUPFAM" id="SSF48403">
    <property type="entry name" value="Ankyrin repeat"/>
    <property type="match status" value="1"/>
</dbReference>